<dbReference type="AlphaFoldDB" id="A0A2S8G4L6"/>
<sequence>MNVPTITMDPEQAKAKLKAYRDELHHKADAEYQAAAEGYAALAEGLKLIDIGEAIHCGGYFESGLPCLAVARADRPAVYCQRRFSTFDFDASRRTNGRPGPTLLVSVPNQTGNTRHVSGWTRVPMIPADIKQELRAQGRSVIRRQYHILWEVEKWYDRNPTEPPRDPFLLKHIGGTLYAVLAEWDLTDLEISVIRRLGPQ</sequence>
<dbReference type="EMBL" id="PUIA01000016">
    <property type="protein sequence ID" value="PQO39363.1"/>
    <property type="molecule type" value="Genomic_DNA"/>
</dbReference>
<gene>
    <name evidence="1" type="ORF">C5Y96_05775</name>
</gene>
<evidence type="ECO:0000313" key="2">
    <source>
        <dbReference type="Proteomes" id="UP000240009"/>
    </source>
</evidence>
<protein>
    <submittedName>
        <fullName evidence="1">Uncharacterized protein</fullName>
    </submittedName>
</protein>
<proteinExistence type="predicted"/>
<organism evidence="1 2">
    <name type="scientific">Blastopirellula marina</name>
    <dbReference type="NCBI Taxonomy" id="124"/>
    <lineage>
        <taxon>Bacteria</taxon>
        <taxon>Pseudomonadati</taxon>
        <taxon>Planctomycetota</taxon>
        <taxon>Planctomycetia</taxon>
        <taxon>Pirellulales</taxon>
        <taxon>Pirellulaceae</taxon>
        <taxon>Blastopirellula</taxon>
    </lineage>
</organism>
<dbReference type="RefSeq" id="WP_105350788.1">
    <property type="nucleotide sequence ID" value="NZ_PUIA01000016.1"/>
</dbReference>
<accession>A0A2S8G4L6</accession>
<dbReference type="Proteomes" id="UP000240009">
    <property type="component" value="Unassembled WGS sequence"/>
</dbReference>
<dbReference type="OrthoDB" id="285256at2"/>
<comment type="caution">
    <text evidence="1">The sequence shown here is derived from an EMBL/GenBank/DDBJ whole genome shotgun (WGS) entry which is preliminary data.</text>
</comment>
<evidence type="ECO:0000313" key="1">
    <source>
        <dbReference type="EMBL" id="PQO39363.1"/>
    </source>
</evidence>
<name>A0A2S8G4L6_9BACT</name>
<reference evidence="1 2" key="1">
    <citation type="submission" date="2018-02" db="EMBL/GenBank/DDBJ databases">
        <title>Comparative genomes isolates from brazilian mangrove.</title>
        <authorList>
            <person name="Araujo J.E."/>
            <person name="Taketani R.G."/>
            <person name="Silva M.C.P."/>
            <person name="Loureco M.V."/>
            <person name="Andreote F.D."/>
        </authorList>
    </citation>
    <scope>NUCLEOTIDE SEQUENCE [LARGE SCALE GENOMIC DNA]</scope>
    <source>
        <strain evidence="1 2">HEX-2 MGV</strain>
    </source>
</reference>